<keyword evidence="10" id="KW-1185">Reference proteome</keyword>
<keyword evidence="3" id="KW-0813">Transport</keyword>
<evidence type="ECO:0000256" key="7">
    <source>
        <dbReference type="ARBA" id="ARBA00023136"/>
    </source>
</evidence>
<dbReference type="PANTHER" id="PTHR36838">
    <property type="entry name" value="AUXIN EFFLUX CARRIER FAMILY PROTEIN"/>
    <property type="match status" value="1"/>
</dbReference>
<feature type="transmembrane region" description="Helical" evidence="8">
    <location>
        <begin position="37"/>
        <end position="56"/>
    </location>
</feature>
<protein>
    <recommendedName>
        <fullName evidence="11">Auxin efflux carrier</fullName>
    </recommendedName>
</protein>
<reference evidence="10" key="1">
    <citation type="submission" date="2016-10" db="EMBL/GenBank/DDBJ databases">
        <authorList>
            <person name="Varghese N."/>
            <person name="Submissions S."/>
        </authorList>
    </citation>
    <scope>NUCLEOTIDE SEQUENCE [LARGE SCALE GENOMIC DNA]</scope>
    <source>
        <strain evidence="10">M83</strain>
    </source>
</reference>
<feature type="transmembrane region" description="Helical" evidence="8">
    <location>
        <begin position="102"/>
        <end position="121"/>
    </location>
</feature>
<feature type="transmembrane region" description="Helical" evidence="8">
    <location>
        <begin position="160"/>
        <end position="179"/>
    </location>
</feature>
<organism evidence="9 10">
    <name type="scientific">Lachnospira pectinoschiza</name>
    <dbReference type="NCBI Taxonomy" id="28052"/>
    <lineage>
        <taxon>Bacteria</taxon>
        <taxon>Bacillati</taxon>
        <taxon>Bacillota</taxon>
        <taxon>Clostridia</taxon>
        <taxon>Lachnospirales</taxon>
        <taxon>Lachnospiraceae</taxon>
        <taxon>Lachnospira</taxon>
    </lineage>
</organism>
<dbReference type="OrthoDB" id="9798064at2"/>
<evidence type="ECO:0008006" key="11">
    <source>
        <dbReference type="Google" id="ProtNLM"/>
    </source>
</evidence>
<feature type="transmembrane region" description="Helical" evidence="8">
    <location>
        <begin position="6"/>
        <end position="25"/>
    </location>
</feature>
<sequence>MDLAYITFQQVFVLFILIFIGFLSRKLNIIKPEGKQWFSNLLLYIIVPCMVVDSYLQEFNPDILPNLVKTLGLSTLVLAVSVVIAFLVTLKYPSKDRRVMQFAIGFSNCAYMGFPLITAMFGAEGLLYASVFVTMFNMFLWTIGVGIMSRAISAKSIAKSIIRTPVLYAVIIGLFFYLTQIQVPLVISQPLGQVGDMNTPLSMIITGMLIADSNILKLLKNKDIYFTILVRMLVIPTICFAIVKLTGITGIVANVCVILISCPTAAITSAFSVKYGHNEEYASGAVVFTTLVSIITLPLISYLLTM</sequence>
<feature type="transmembrane region" description="Helical" evidence="8">
    <location>
        <begin position="127"/>
        <end position="148"/>
    </location>
</feature>
<keyword evidence="6 8" id="KW-1133">Transmembrane helix</keyword>
<keyword evidence="5 8" id="KW-0812">Transmembrane</keyword>
<dbReference type="Pfam" id="PF03547">
    <property type="entry name" value="Mem_trans"/>
    <property type="match status" value="1"/>
</dbReference>
<keyword evidence="7 8" id="KW-0472">Membrane</keyword>
<dbReference type="AlphaFoldDB" id="A0A1G9SMS6"/>
<accession>A0A1G9SMS6</accession>
<dbReference type="GO" id="GO:0005886">
    <property type="term" value="C:plasma membrane"/>
    <property type="evidence" value="ECO:0007669"/>
    <property type="project" value="UniProtKB-SubCell"/>
</dbReference>
<feature type="transmembrane region" description="Helical" evidence="8">
    <location>
        <begin position="68"/>
        <end position="90"/>
    </location>
</feature>
<dbReference type="InterPro" id="IPR038770">
    <property type="entry name" value="Na+/solute_symporter_sf"/>
</dbReference>
<evidence type="ECO:0000256" key="6">
    <source>
        <dbReference type="ARBA" id="ARBA00022989"/>
    </source>
</evidence>
<evidence type="ECO:0000313" key="10">
    <source>
        <dbReference type="Proteomes" id="UP000187651"/>
    </source>
</evidence>
<dbReference type="EMBL" id="FNHZ01000001">
    <property type="protein sequence ID" value="SDM36095.1"/>
    <property type="molecule type" value="Genomic_DNA"/>
</dbReference>
<evidence type="ECO:0000256" key="1">
    <source>
        <dbReference type="ARBA" id="ARBA00004651"/>
    </source>
</evidence>
<keyword evidence="4" id="KW-1003">Cell membrane</keyword>
<comment type="subcellular location">
    <subcellularLocation>
        <location evidence="1">Cell membrane</location>
        <topology evidence="1">Multi-pass membrane protein</topology>
    </subcellularLocation>
</comment>
<evidence type="ECO:0000313" key="9">
    <source>
        <dbReference type="EMBL" id="SDM36095.1"/>
    </source>
</evidence>
<feature type="transmembrane region" description="Helical" evidence="8">
    <location>
        <begin position="251"/>
        <end position="273"/>
    </location>
</feature>
<evidence type="ECO:0000256" key="4">
    <source>
        <dbReference type="ARBA" id="ARBA00022475"/>
    </source>
</evidence>
<feature type="transmembrane region" description="Helical" evidence="8">
    <location>
        <begin position="228"/>
        <end position="245"/>
    </location>
</feature>
<dbReference type="InterPro" id="IPR004776">
    <property type="entry name" value="Mem_transp_PIN-like"/>
</dbReference>
<dbReference type="Gene3D" id="1.20.1530.20">
    <property type="match status" value="1"/>
</dbReference>
<dbReference type="PANTHER" id="PTHR36838:SF1">
    <property type="entry name" value="SLR1864 PROTEIN"/>
    <property type="match status" value="1"/>
</dbReference>
<dbReference type="Proteomes" id="UP000187651">
    <property type="component" value="Unassembled WGS sequence"/>
</dbReference>
<gene>
    <name evidence="9" type="ORF">SAMN05216544_0007</name>
</gene>
<evidence type="ECO:0000256" key="5">
    <source>
        <dbReference type="ARBA" id="ARBA00022692"/>
    </source>
</evidence>
<dbReference type="GO" id="GO:0055085">
    <property type="term" value="P:transmembrane transport"/>
    <property type="evidence" value="ECO:0007669"/>
    <property type="project" value="InterPro"/>
</dbReference>
<evidence type="ECO:0000256" key="2">
    <source>
        <dbReference type="ARBA" id="ARBA00010145"/>
    </source>
</evidence>
<dbReference type="RefSeq" id="WP_027431437.1">
    <property type="nucleotide sequence ID" value="NZ_FNHZ01000001.1"/>
</dbReference>
<feature type="transmembrane region" description="Helical" evidence="8">
    <location>
        <begin position="285"/>
        <end position="304"/>
    </location>
</feature>
<proteinExistence type="inferred from homology"/>
<comment type="similarity">
    <text evidence="2">Belongs to the auxin efflux carrier (TC 2.A.69) family.</text>
</comment>
<evidence type="ECO:0000256" key="8">
    <source>
        <dbReference type="SAM" id="Phobius"/>
    </source>
</evidence>
<evidence type="ECO:0000256" key="3">
    <source>
        <dbReference type="ARBA" id="ARBA00022448"/>
    </source>
</evidence>
<name>A0A1G9SMS6_9FIRM</name>